<reference evidence="1 2" key="1">
    <citation type="submission" date="2016-03" db="EMBL/GenBank/DDBJ databases">
        <title>Spore heat resistance.</title>
        <authorList>
            <person name="Boekhorst J."/>
            <person name="Berendsen E.M."/>
            <person name="Wells-Bennik M.H."/>
            <person name="Kuipers O.P."/>
        </authorList>
    </citation>
    <scope>NUCLEOTIDE SEQUENCE [LARGE SCALE GENOMIC DNA]</scope>
    <source>
        <strain evidence="1 2">AF16</strain>
    </source>
</reference>
<dbReference type="EMBL" id="LUCQ01000090">
    <property type="protein sequence ID" value="OAO79258.1"/>
    <property type="molecule type" value="Genomic_DNA"/>
</dbReference>
<keyword evidence="2" id="KW-1185">Reference proteome</keyword>
<evidence type="ECO:0000313" key="1">
    <source>
        <dbReference type="EMBL" id="OAO79258.1"/>
    </source>
</evidence>
<protein>
    <submittedName>
        <fullName evidence="1">Uncharacterized protein</fullName>
    </submittedName>
</protein>
<gene>
    <name evidence="1" type="ORF">TAF16_1577</name>
</gene>
<evidence type="ECO:0000313" key="2">
    <source>
        <dbReference type="Proteomes" id="UP000078336"/>
    </source>
</evidence>
<sequence>MHGSVNNAYVKRKMKRIKKSTFIQKKIKKIVVKTENDCIIKIKIVQSFSQNDIVKAFVYV</sequence>
<dbReference type="AlphaFoldDB" id="A0A178TC25"/>
<comment type="caution">
    <text evidence="1">The sequence shown here is derived from an EMBL/GenBank/DDBJ whole genome shotgun (WGS) entry which is preliminary data.</text>
</comment>
<proteinExistence type="predicted"/>
<organism evidence="1 2">
    <name type="scientific">Anoxybacillus flavithermus</name>
    <dbReference type="NCBI Taxonomy" id="33934"/>
    <lineage>
        <taxon>Bacteria</taxon>
        <taxon>Bacillati</taxon>
        <taxon>Bacillota</taxon>
        <taxon>Bacilli</taxon>
        <taxon>Bacillales</taxon>
        <taxon>Anoxybacillaceae</taxon>
        <taxon>Anoxybacillus</taxon>
    </lineage>
</organism>
<accession>A0A178TC25</accession>
<dbReference type="Proteomes" id="UP000078336">
    <property type="component" value="Unassembled WGS sequence"/>
</dbReference>
<name>A0A178TC25_9BACL</name>
<dbReference type="PATRIC" id="fig|33934.7.peg.101"/>